<gene>
    <name evidence="1" type="ORF">GCM10023086_76340</name>
</gene>
<dbReference type="Proteomes" id="UP001501115">
    <property type="component" value="Unassembled WGS sequence"/>
</dbReference>
<proteinExistence type="predicted"/>
<evidence type="ECO:0000313" key="1">
    <source>
        <dbReference type="EMBL" id="GAA4340678.1"/>
    </source>
</evidence>
<protein>
    <submittedName>
        <fullName evidence="1">Uncharacterized protein</fullName>
    </submittedName>
</protein>
<name>A0ABP8HL65_9ACTN</name>
<dbReference type="EMBL" id="BAABET010000021">
    <property type="protein sequence ID" value="GAA4340678.1"/>
    <property type="molecule type" value="Genomic_DNA"/>
</dbReference>
<dbReference type="RefSeq" id="WP_345666331.1">
    <property type="nucleotide sequence ID" value="NZ_BAABET010000021.1"/>
</dbReference>
<accession>A0ABP8HL65</accession>
<keyword evidence="2" id="KW-1185">Reference proteome</keyword>
<reference evidence="2" key="1">
    <citation type="journal article" date="2019" name="Int. J. Syst. Evol. Microbiol.">
        <title>The Global Catalogue of Microorganisms (GCM) 10K type strain sequencing project: providing services to taxonomists for standard genome sequencing and annotation.</title>
        <authorList>
            <consortium name="The Broad Institute Genomics Platform"/>
            <consortium name="The Broad Institute Genome Sequencing Center for Infectious Disease"/>
            <person name="Wu L."/>
            <person name="Ma J."/>
        </authorList>
    </citation>
    <scope>NUCLEOTIDE SEQUENCE [LARGE SCALE GENOMIC DNA]</scope>
    <source>
        <strain evidence="2">JCM 31290</strain>
    </source>
</reference>
<evidence type="ECO:0000313" key="2">
    <source>
        <dbReference type="Proteomes" id="UP001501115"/>
    </source>
</evidence>
<organism evidence="1 2">
    <name type="scientific">Streptomyces venetus</name>
    <dbReference type="NCBI Taxonomy" id="1701086"/>
    <lineage>
        <taxon>Bacteria</taxon>
        <taxon>Bacillati</taxon>
        <taxon>Actinomycetota</taxon>
        <taxon>Actinomycetes</taxon>
        <taxon>Kitasatosporales</taxon>
        <taxon>Streptomycetaceae</taxon>
        <taxon>Streptomyces</taxon>
    </lineage>
</organism>
<sequence length="72" mass="8254">MGERATGGLQQITTRDCEAYLAHRRYVLDEDGAVIGENSHAIRRSAAQVVVDLVNYRDLLGRRHRLRPQRPR</sequence>
<comment type="caution">
    <text evidence="1">The sequence shown here is derived from an EMBL/GenBank/DDBJ whole genome shotgun (WGS) entry which is preliminary data.</text>
</comment>